<gene>
    <name evidence="2" type="ORF">A4X06_0g6003</name>
</gene>
<organism evidence="2 3">
    <name type="scientific">Tilletia controversa</name>
    <name type="common">dwarf bunt fungus</name>
    <dbReference type="NCBI Taxonomy" id="13291"/>
    <lineage>
        <taxon>Eukaryota</taxon>
        <taxon>Fungi</taxon>
        <taxon>Dikarya</taxon>
        <taxon>Basidiomycota</taxon>
        <taxon>Ustilaginomycotina</taxon>
        <taxon>Exobasidiomycetes</taxon>
        <taxon>Tilletiales</taxon>
        <taxon>Tilletiaceae</taxon>
        <taxon>Tilletia</taxon>
    </lineage>
</organism>
<feature type="region of interest" description="Disordered" evidence="1">
    <location>
        <begin position="1"/>
        <end position="45"/>
    </location>
</feature>
<accession>A0A8X7MQH2</accession>
<reference evidence="2" key="2">
    <citation type="journal article" date="2019" name="IMA Fungus">
        <title>Genome sequencing and comparison of five Tilletia species to identify candidate genes for the detection of regulated species infecting wheat.</title>
        <authorList>
            <person name="Nguyen H.D.T."/>
            <person name="Sultana T."/>
            <person name="Kesanakurti P."/>
            <person name="Hambleton S."/>
        </authorList>
    </citation>
    <scope>NUCLEOTIDE SEQUENCE</scope>
    <source>
        <strain evidence="2">DAOMC 236426</strain>
    </source>
</reference>
<dbReference type="Proteomes" id="UP000077684">
    <property type="component" value="Unassembled WGS sequence"/>
</dbReference>
<reference evidence="2" key="1">
    <citation type="submission" date="2016-04" db="EMBL/GenBank/DDBJ databases">
        <authorList>
            <person name="Nguyen H.D."/>
            <person name="Samba Siva P."/>
            <person name="Cullis J."/>
            <person name="Levesque C.A."/>
            <person name="Hambleton S."/>
        </authorList>
    </citation>
    <scope>NUCLEOTIDE SEQUENCE</scope>
    <source>
        <strain evidence="2">DAOMC 236426</strain>
    </source>
</reference>
<evidence type="ECO:0000313" key="2">
    <source>
        <dbReference type="EMBL" id="KAE8244035.1"/>
    </source>
</evidence>
<name>A0A8X7MQH2_9BASI</name>
<protein>
    <submittedName>
        <fullName evidence="2">Uncharacterized protein</fullName>
    </submittedName>
</protein>
<dbReference type="AlphaFoldDB" id="A0A8X7MQH2"/>
<evidence type="ECO:0000313" key="3">
    <source>
        <dbReference type="Proteomes" id="UP000077684"/>
    </source>
</evidence>
<proteinExistence type="predicted"/>
<keyword evidence="3" id="KW-1185">Reference proteome</keyword>
<dbReference type="EMBL" id="LWDE02000807">
    <property type="protein sequence ID" value="KAE8244035.1"/>
    <property type="molecule type" value="Genomic_DNA"/>
</dbReference>
<comment type="caution">
    <text evidence="2">The sequence shown here is derived from an EMBL/GenBank/DDBJ whole genome shotgun (WGS) entry which is preliminary data.</text>
</comment>
<sequence length="143" mass="15099">MSGTSNKPSALVPGKRKTPPESSTPRVSPLLRNAGPSISDYDTSNEASNGLIVNSSYEHLFNLAAKYEQARLTISGQSTKIAAMVKDNETLKTELAKAQTTIAEQGASITRLSDALTHIKDGAVAAAENMLANIKTLKVSTLV</sequence>
<evidence type="ECO:0000256" key="1">
    <source>
        <dbReference type="SAM" id="MobiDB-lite"/>
    </source>
</evidence>